<accession>A0A3N4YHL7</accession>
<keyword evidence="1" id="KW-1133">Transmembrane helix</keyword>
<evidence type="ECO:0000313" key="3">
    <source>
        <dbReference type="Proteomes" id="UP000280501"/>
    </source>
</evidence>
<feature type="transmembrane region" description="Helical" evidence="1">
    <location>
        <begin position="164"/>
        <end position="193"/>
    </location>
</feature>
<sequence length="284" mass="30378">MGDGFVGRPYGVVRGRVRQVLRPYAVVLASRIRAQRAYRASFRADLFGTAVVGLTEMAEVVVLFSAANGTLGGLDLMQALLVFGLAELAFSSADMVFGHVDSLAQQVRAGTVDILYLRPQPLLAQLVTSDISLRRLGRSALAVVVLGFALVANDVEWGPRAVALLALSLVCGFAIFCANFVVAGGLQFFLLNAQEVTNAFVYGGRHASTQPATVWLRSITVIFGFVFPMAFCAYLPAMLLLGEPGAAWLPAWLGWFAPAAALWAWTLALLAWRAGVRHYQGGGG</sequence>
<gene>
    <name evidence="2" type="ORF">EDD34_0856</name>
</gene>
<evidence type="ECO:0000256" key="1">
    <source>
        <dbReference type="SAM" id="Phobius"/>
    </source>
</evidence>
<reference evidence="2 3" key="1">
    <citation type="submission" date="2018-11" db="EMBL/GenBank/DDBJ databases">
        <title>Sequencing the genomes of 1000 actinobacteria strains.</title>
        <authorList>
            <person name="Klenk H.-P."/>
        </authorList>
    </citation>
    <scope>NUCLEOTIDE SEQUENCE [LARGE SCALE GENOMIC DNA]</scope>
    <source>
        <strain evidence="2 3">DSM 15700</strain>
    </source>
</reference>
<name>A0A3N4YHL7_9MICO</name>
<dbReference type="PANTHER" id="PTHR36833">
    <property type="entry name" value="SLR0610 PROTEIN-RELATED"/>
    <property type="match status" value="1"/>
</dbReference>
<dbReference type="EMBL" id="RKQZ01000001">
    <property type="protein sequence ID" value="RPF20273.1"/>
    <property type="molecule type" value="Genomic_DNA"/>
</dbReference>
<organism evidence="2 3">
    <name type="scientific">Myceligenerans xiligouense</name>
    <dbReference type="NCBI Taxonomy" id="253184"/>
    <lineage>
        <taxon>Bacteria</taxon>
        <taxon>Bacillati</taxon>
        <taxon>Actinomycetota</taxon>
        <taxon>Actinomycetes</taxon>
        <taxon>Micrococcales</taxon>
        <taxon>Promicromonosporaceae</taxon>
        <taxon>Myceligenerans</taxon>
    </lineage>
</organism>
<dbReference type="InterPro" id="IPR010390">
    <property type="entry name" value="ABC-2_transporter-like"/>
</dbReference>
<feature type="transmembrane region" description="Helical" evidence="1">
    <location>
        <begin position="79"/>
        <end position="98"/>
    </location>
</feature>
<keyword evidence="3" id="KW-1185">Reference proteome</keyword>
<dbReference type="RefSeq" id="WP_246012177.1">
    <property type="nucleotide sequence ID" value="NZ_RKQZ01000001.1"/>
</dbReference>
<dbReference type="Proteomes" id="UP000280501">
    <property type="component" value="Unassembled WGS sequence"/>
</dbReference>
<keyword evidence="1" id="KW-0472">Membrane</keyword>
<dbReference type="AlphaFoldDB" id="A0A3N4YHL7"/>
<proteinExistence type="predicted"/>
<feature type="transmembrane region" description="Helical" evidence="1">
    <location>
        <begin position="252"/>
        <end position="272"/>
    </location>
</feature>
<protein>
    <submittedName>
        <fullName evidence="2">ABC-2 type transport system permease protein</fullName>
    </submittedName>
</protein>
<comment type="caution">
    <text evidence="2">The sequence shown here is derived from an EMBL/GenBank/DDBJ whole genome shotgun (WGS) entry which is preliminary data.</text>
</comment>
<feature type="transmembrane region" description="Helical" evidence="1">
    <location>
        <begin position="136"/>
        <end position="152"/>
    </location>
</feature>
<dbReference type="Pfam" id="PF06182">
    <property type="entry name" value="ABC2_membrane_6"/>
    <property type="match status" value="1"/>
</dbReference>
<dbReference type="PANTHER" id="PTHR36833:SF1">
    <property type="entry name" value="INTEGRAL MEMBRANE TRANSPORT PROTEIN"/>
    <property type="match status" value="1"/>
</dbReference>
<feature type="transmembrane region" description="Helical" evidence="1">
    <location>
        <begin position="214"/>
        <end position="240"/>
    </location>
</feature>
<evidence type="ECO:0000313" key="2">
    <source>
        <dbReference type="EMBL" id="RPF20273.1"/>
    </source>
</evidence>
<keyword evidence="1" id="KW-0812">Transmembrane</keyword>
<feature type="transmembrane region" description="Helical" evidence="1">
    <location>
        <begin position="46"/>
        <end position="67"/>
    </location>
</feature>